<dbReference type="InterPro" id="IPR027417">
    <property type="entry name" value="P-loop_NTPase"/>
</dbReference>
<reference evidence="5 6" key="1">
    <citation type="journal article" date="2009" name="J. Bacteriol.">
        <title>Complete and draft genome sequences of six members of the Aquificales.</title>
        <authorList>
            <person name="Reysenbach A.L."/>
            <person name="Hamamura N."/>
            <person name="Podar M."/>
            <person name="Griffiths E."/>
            <person name="Ferreira S."/>
            <person name="Hochstein R."/>
            <person name="Heidelberg J."/>
            <person name="Johnson J."/>
            <person name="Mead D."/>
            <person name="Pohorille A."/>
            <person name="Sarmiento M."/>
            <person name="Schweighofer K."/>
            <person name="Seshadri R."/>
            <person name="Voytek M.A."/>
        </authorList>
    </citation>
    <scope>NUCLEOTIDE SEQUENCE [LARGE SCALE GENOMIC DNA]</scope>
    <source>
        <strain evidence="6">DSM 14350 / EX-H1</strain>
    </source>
</reference>
<name>C0QR73_PERMH</name>
<keyword evidence="6" id="KW-1185">Reference proteome</keyword>
<feature type="domain" description="AAA" evidence="4">
    <location>
        <begin position="22"/>
        <end position="178"/>
    </location>
</feature>
<sequence>MMRDQAESLRNMVKKNRSVDFQVISITSGKGGVGKTSFTVNLAYILQKMGKNVLILDADLALANVDIVLNEKPKYNLLHLLTGEKNINEIIWSSKYGIKFIPAASGFEELANLPKEQQMFILNSLQDIYYSFDIMLIDTSAGISESVINFCLAADKTVVVTTPDPTAVADSYAICRIISNYNTGNMELGLVVNMTDNEKEAERIYNATNNVIRKFSGKTIKYYGCIRKDEKLSKSIRERFVLTSRYPNSKYSQDLEIVAKAILEGNLPEKKENFWRRILNNWINLKFD</sequence>
<dbReference type="STRING" id="123214.PERMA_1401"/>
<dbReference type="AlphaFoldDB" id="C0QR73"/>
<dbReference type="Proteomes" id="UP000001366">
    <property type="component" value="Chromosome"/>
</dbReference>
<proteinExistence type="predicted"/>
<dbReference type="PIRSF" id="PIRSF003092">
    <property type="entry name" value="MinD"/>
    <property type="match status" value="1"/>
</dbReference>
<evidence type="ECO:0000313" key="6">
    <source>
        <dbReference type="Proteomes" id="UP000001366"/>
    </source>
</evidence>
<keyword evidence="1 3" id="KW-0547">Nucleotide-binding</keyword>
<evidence type="ECO:0000256" key="1">
    <source>
        <dbReference type="ARBA" id="ARBA00022741"/>
    </source>
</evidence>
<dbReference type="PANTHER" id="PTHR43384">
    <property type="entry name" value="SEPTUM SITE-DETERMINING PROTEIN MIND HOMOLOG, CHLOROPLASTIC-RELATED"/>
    <property type="match status" value="1"/>
</dbReference>
<dbReference type="EMBL" id="CP001230">
    <property type="protein sequence ID" value="ACO03147.1"/>
    <property type="molecule type" value="Genomic_DNA"/>
</dbReference>
<dbReference type="PANTHER" id="PTHR43384:SF4">
    <property type="entry name" value="CELLULOSE BIOSYNTHESIS PROTEIN BCSQ-RELATED"/>
    <property type="match status" value="1"/>
</dbReference>
<dbReference type="InterPro" id="IPR050625">
    <property type="entry name" value="ParA/MinD_ATPase"/>
</dbReference>
<dbReference type="GO" id="GO:0051782">
    <property type="term" value="P:negative regulation of cell division"/>
    <property type="evidence" value="ECO:0007669"/>
    <property type="project" value="TreeGrafter"/>
</dbReference>
<accession>C0QR73</accession>
<dbReference type="Gene3D" id="3.40.50.300">
    <property type="entry name" value="P-loop containing nucleotide triphosphate hydrolases"/>
    <property type="match status" value="1"/>
</dbReference>
<dbReference type="GO" id="GO:0016887">
    <property type="term" value="F:ATP hydrolysis activity"/>
    <property type="evidence" value="ECO:0007669"/>
    <property type="project" value="TreeGrafter"/>
</dbReference>
<evidence type="ECO:0000313" key="5">
    <source>
        <dbReference type="EMBL" id="ACO03147.1"/>
    </source>
</evidence>
<dbReference type="PaxDb" id="123214-PERMA_1401"/>
<dbReference type="HOGENOM" id="CLU_037612_0_0_0"/>
<dbReference type="SUPFAM" id="SSF52540">
    <property type="entry name" value="P-loop containing nucleoside triphosphate hydrolases"/>
    <property type="match status" value="1"/>
</dbReference>
<dbReference type="InterPro" id="IPR025501">
    <property type="entry name" value="MinD_FleN"/>
</dbReference>
<evidence type="ECO:0000256" key="3">
    <source>
        <dbReference type="PIRSR" id="PIRSR003092-1"/>
    </source>
</evidence>
<protein>
    <submittedName>
        <fullName evidence="5">Cobyrinic Acid a,c-diamide synthase</fullName>
    </submittedName>
</protein>
<dbReference type="KEGG" id="pmx:PERMA_1401"/>
<dbReference type="GO" id="GO:0005524">
    <property type="term" value="F:ATP binding"/>
    <property type="evidence" value="ECO:0007669"/>
    <property type="project" value="UniProtKB-KW"/>
</dbReference>
<evidence type="ECO:0000256" key="2">
    <source>
        <dbReference type="ARBA" id="ARBA00022840"/>
    </source>
</evidence>
<dbReference type="GO" id="GO:0009898">
    <property type="term" value="C:cytoplasmic side of plasma membrane"/>
    <property type="evidence" value="ECO:0007669"/>
    <property type="project" value="TreeGrafter"/>
</dbReference>
<dbReference type="CDD" id="cd02038">
    <property type="entry name" value="FlhG-like"/>
    <property type="match status" value="1"/>
</dbReference>
<organism evidence="5 6">
    <name type="scientific">Persephonella marina (strain DSM 14350 / EX-H1)</name>
    <dbReference type="NCBI Taxonomy" id="123214"/>
    <lineage>
        <taxon>Bacteria</taxon>
        <taxon>Pseudomonadati</taxon>
        <taxon>Aquificota</taxon>
        <taxon>Aquificia</taxon>
        <taxon>Aquificales</taxon>
        <taxon>Hydrogenothermaceae</taxon>
        <taxon>Persephonella</taxon>
    </lineage>
</organism>
<gene>
    <name evidence="5" type="ordered locus">PERMA_1401</name>
</gene>
<evidence type="ECO:0000259" key="4">
    <source>
        <dbReference type="Pfam" id="PF13614"/>
    </source>
</evidence>
<dbReference type="eggNOG" id="COG0455">
    <property type="taxonomic scope" value="Bacteria"/>
</dbReference>
<dbReference type="InterPro" id="IPR033875">
    <property type="entry name" value="FlhG"/>
</dbReference>
<dbReference type="Pfam" id="PF13614">
    <property type="entry name" value="AAA_31"/>
    <property type="match status" value="1"/>
</dbReference>
<dbReference type="InterPro" id="IPR025669">
    <property type="entry name" value="AAA_dom"/>
</dbReference>
<keyword evidence="2 3" id="KW-0067">ATP-binding</keyword>
<feature type="binding site" evidence="3">
    <location>
        <begin position="30"/>
        <end position="37"/>
    </location>
    <ligand>
        <name>ATP</name>
        <dbReference type="ChEBI" id="CHEBI:30616"/>
    </ligand>
</feature>
<dbReference type="GO" id="GO:0005829">
    <property type="term" value="C:cytosol"/>
    <property type="evidence" value="ECO:0007669"/>
    <property type="project" value="TreeGrafter"/>
</dbReference>
<dbReference type="RefSeq" id="WP_012675386.1">
    <property type="nucleotide sequence ID" value="NC_012440.1"/>
</dbReference>